<feature type="compositionally biased region" description="Polar residues" evidence="1">
    <location>
        <begin position="157"/>
        <end position="168"/>
    </location>
</feature>
<evidence type="ECO:0000313" key="3">
    <source>
        <dbReference type="Proteomes" id="UP000001025"/>
    </source>
</evidence>
<feature type="region of interest" description="Disordered" evidence="1">
    <location>
        <begin position="126"/>
        <end position="168"/>
    </location>
</feature>
<dbReference type="KEGG" id="rba:RB12998"/>
<feature type="compositionally biased region" description="Polar residues" evidence="1">
    <location>
        <begin position="82"/>
        <end position="93"/>
    </location>
</feature>
<keyword evidence="3" id="KW-1185">Reference proteome</keyword>
<feature type="region of interest" description="Disordered" evidence="1">
    <location>
        <begin position="44"/>
        <end position="98"/>
    </location>
</feature>
<feature type="compositionally biased region" description="Polar residues" evidence="1">
    <location>
        <begin position="44"/>
        <end position="53"/>
    </location>
</feature>
<dbReference type="Proteomes" id="UP000001025">
    <property type="component" value="Chromosome"/>
</dbReference>
<organism evidence="2 3">
    <name type="scientific">Rhodopirellula baltica (strain DSM 10527 / NCIMB 13988 / SH1)</name>
    <dbReference type="NCBI Taxonomy" id="243090"/>
    <lineage>
        <taxon>Bacteria</taxon>
        <taxon>Pseudomonadati</taxon>
        <taxon>Planctomycetota</taxon>
        <taxon>Planctomycetia</taxon>
        <taxon>Pirellulales</taxon>
        <taxon>Pirellulaceae</taxon>
        <taxon>Rhodopirellula</taxon>
    </lineage>
</organism>
<dbReference type="AlphaFoldDB" id="Q7UHT4"/>
<dbReference type="EnsemblBacteria" id="CAD77885">
    <property type="protein sequence ID" value="CAD77885"/>
    <property type="gene ID" value="RB12998"/>
</dbReference>
<dbReference type="HOGENOM" id="CLU_1585211_0_0_0"/>
<dbReference type="PATRIC" id="fig|243090.15.peg.6292"/>
<reference evidence="2 3" key="1">
    <citation type="journal article" date="2003" name="Proc. Natl. Acad. Sci. U.S.A.">
        <title>Complete genome sequence of the marine planctomycete Pirellula sp. strain 1.</title>
        <authorList>
            <person name="Gloeckner F.O."/>
            <person name="Kube M."/>
            <person name="Bauer M."/>
            <person name="Teeling H."/>
            <person name="Lombardot T."/>
            <person name="Ludwig W."/>
            <person name="Gade D."/>
            <person name="Beck A."/>
            <person name="Borzym K."/>
            <person name="Heitmann K."/>
            <person name="Rabus R."/>
            <person name="Schlesner H."/>
            <person name="Amann R."/>
            <person name="Reinhardt R."/>
        </authorList>
    </citation>
    <scope>NUCLEOTIDE SEQUENCE [LARGE SCALE GENOMIC DNA]</scope>
    <source>
        <strain evidence="3">DSM 10527 / NCIMB 13988 / SH1</strain>
    </source>
</reference>
<dbReference type="EMBL" id="BX294156">
    <property type="protein sequence ID" value="CAD77885.1"/>
    <property type="molecule type" value="Genomic_DNA"/>
</dbReference>
<dbReference type="InParanoid" id="Q7UHT4"/>
<name>Q7UHT4_RHOBA</name>
<evidence type="ECO:0000256" key="1">
    <source>
        <dbReference type="SAM" id="MobiDB-lite"/>
    </source>
</evidence>
<sequence length="168" mass="18638">MRPIVALRSPATSTLRTDLASMRSSFLGRLTPFLTQVIQSMANVPHRSQSIQSGQHQNGHQRQHHRNPTAKPYGMVSGSGQGRDQNQDATNQEQEVHPFSRATSALHVGLIDFFVESFMRPADLFGTLQPNSEKDQCAGEDQTTGEHEGTFEREANQPVSPTRRIQSS</sequence>
<evidence type="ECO:0000313" key="2">
    <source>
        <dbReference type="EMBL" id="CAD77885.1"/>
    </source>
</evidence>
<protein>
    <submittedName>
        <fullName evidence="2">Uncharacterized protein</fullName>
    </submittedName>
</protein>
<gene>
    <name evidence="2" type="ordered locus">RB12998</name>
</gene>
<feature type="compositionally biased region" description="Basic and acidic residues" evidence="1">
    <location>
        <begin position="144"/>
        <end position="155"/>
    </location>
</feature>
<feature type="compositionally biased region" description="Basic residues" evidence="1">
    <location>
        <begin position="59"/>
        <end position="68"/>
    </location>
</feature>
<proteinExistence type="predicted"/>
<accession>Q7UHT4</accession>